<accession>A0A101FXC7</accession>
<dbReference type="AlphaFoldDB" id="A0A101FXC7"/>
<evidence type="ECO:0000313" key="2">
    <source>
        <dbReference type="Proteomes" id="UP000064249"/>
    </source>
</evidence>
<sequence length="71" mass="8476">MQYVTVPVSMPYLHFWYQIDSDDWCNYDYGYVRVNETYEKTLDFVCTTILWVGQKQLLISRLMLAVHSSLS</sequence>
<dbReference type="Proteomes" id="UP000064249">
    <property type="component" value="Unassembled WGS sequence"/>
</dbReference>
<protein>
    <submittedName>
        <fullName evidence="1">Uncharacterized protein</fullName>
    </submittedName>
</protein>
<comment type="caution">
    <text evidence="1">The sequence shown here is derived from an EMBL/GenBank/DDBJ whole genome shotgun (WGS) entry which is preliminary data.</text>
</comment>
<reference evidence="1 2" key="1">
    <citation type="journal article" date="2015" name="MBio">
        <title>Genome-Resolved Metagenomic Analysis Reveals Roles for Candidate Phyla and Other Microbial Community Members in Biogeochemical Transformations in Oil Reservoirs.</title>
        <authorList>
            <person name="Hu P."/>
            <person name="Tom L."/>
            <person name="Singh A."/>
            <person name="Thomas B.C."/>
            <person name="Baker B.J."/>
            <person name="Piceno Y.M."/>
            <person name="Andersen G.L."/>
            <person name="Banfield J.F."/>
        </authorList>
    </citation>
    <scope>NUCLEOTIDE SEQUENCE [LARGE SCALE GENOMIC DNA]</scope>
    <source>
        <strain evidence="1">46_16</strain>
    </source>
</reference>
<gene>
    <name evidence="1" type="ORF">XD73_1029</name>
</gene>
<organism evidence="1 2">
    <name type="scientific">Anaerolinea thermophila</name>
    <dbReference type="NCBI Taxonomy" id="167964"/>
    <lineage>
        <taxon>Bacteria</taxon>
        <taxon>Bacillati</taxon>
        <taxon>Chloroflexota</taxon>
        <taxon>Anaerolineae</taxon>
        <taxon>Anaerolineales</taxon>
        <taxon>Anaerolineaceae</taxon>
        <taxon>Anaerolinea</taxon>
    </lineage>
</organism>
<dbReference type="EMBL" id="LGFU01000073">
    <property type="protein sequence ID" value="KUK46101.1"/>
    <property type="molecule type" value="Genomic_DNA"/>
</dbReference>
<proteinExistence type="predicted"/>
<name>A0A101FXC7_9CHLR</name>
<evidence type="ECO:0000313" key="1">
    <source>
        <dbReference type="EMBL" id="KUK46101.1"/>
    </source>
</evidence>